<comment type="caution">
    <text evidence="2">The sequence shown here is derived from an EMBL/GenBank/DDBJ whole genome shotgun (WGS) entry which is preliminary data.</text>
</comment>
<dbReference type="Gene3D" id="3.40.50.2000">
    <property type="entry name" value="Glycogen Phosphorylase B"/>
    <property type="match status" value="1"/>
</dbReference>
<protein>
    <submittedName>
        <fullName evidence="2">Glycosyltransferase</fullName>
    </submittedName>
</protein>
<feature type="compositionally biased region" description="Basic and acidic residues" evidence="1">
    <location>
        <begin position="372"/>
        <end position="385"/>
    </location>
</feature>
<evidence type="ECO:0000313" key="3">
    <source>
        <dbReference type="Proteomes" id="UP001147700"/>
    </source>
</evidence>
<dbReference type="EMBL" id="JAPCID010000020">
    <property type="protein sequence ID" value="MDA0138903.1"/>
    <property type="molecule type" value="Genomic_DNA"/>
</dbReference>
<dbReference type="SUPFAM" id="SSF53756">
    <property type="entry name" value="UDP-Glycosyltransferase/glycogen phosphorylase"/>
    <property type="match status" value="1"/>
</dbReference>
<dbReference type="RefSeq" id="WP_202954500.1">
    <property type="nucleotide sequence ID" value="NZ_JAPCID010000020.1"/>
</dbReference>
<proteinExistence type="predicted"/>
<accession>A0ABT4RK32</accession>
<evidence type="ECO:0000313" key="2">
    <source>
        <dbReference type="EMBL" id="MDA0138903.1"/>
    </source>
</evidence>
<keyword evidence="3" id="KW-1185">Reference proteome</keyword>
<reference evidence="2" key="1">
    <citation type="submission" date="2022-10" db="EMBL/GenBank/DDBJ databases">
        <title>The WGS of Solirubrobacter sp. CPCC 204708.</title>
        <authorList>
            <person name="Jiang Z."/>
        </authorList>
    </citation>
    <scope>NUCLEOTIDE SEQUENCE</scope>
    <source>
        <strain evidence="2">CPCC 204708</strain>
    </source>
</reference>
<gene>
    <name evidence="2" type="ORF">OJ962_15475</name>
</gene>
<feature type="region of interest" description="Disordered" evidence="1">
    <location>
        <begin position="372"/>
        <end position="399"/>
    </location>
</feature>
<sequence>MTDPAGGYGWRAGPAGAAARAERAGQDEPPPIGVLLLPRALESFILRDQAEDLLTAPGVVAVEPARISYGAYLRLPVSVGDGLAATQARRLKLPGVPRVIVIFHPLQYPLARGLIAQHPDAELWYWQWDRFDAAYDANPRQRARLEDLHLAASLRASVNIVVTDALGQLLDEAAGAPQLVPLAADSFPSAPLTPVVAVSLGHLGHRTDWKLLRAVAAGMPELVLLLIGEWHEAESGHDEDFQACRAAPNLVWLGRRSDEEAARLIACADVGIVPFERSDFNDTGLPYRILKYARLGRRTVSRDLKGVRTWAEAVTTAETPEEWIAALRAHAGARMQPDAELREWALSQTAHQQNGPLWERLEALGIESGRLGSERVRDSERTPRESRRKRRARTPDSAG</sequence>
<organism evidence="2 3">
    <name type="scientific">Solirubrobacter deserti</name>
    <dbReference type="NCBI Taxonomy" id="2282478"/>
    <lineage>
        <taxon>Bacteria</taxon>
        <taxon>Bacillati</taxon>
        <taxon>Actinomycetota</taxon>
        <taxon>Thermoleophilia</taxon>
        <taxon>Solirubrobacterales</taxon>
        <taxon>Solirubrobacteraceae</taxon>
        <taxon>Solirubrobacter</taxon>
    </lineage>
</organism>
<evidence type="ECO:0000256" key="1">
    <source>
        <dbReference type="SAM" id="MobiDB-lite"/>
    </source>
</evidence>
<name>A0ABT4RK32_9ACTN</name>
<dbReference type="Proteomes" id="UP001147700">
    <property type="component" value="Unassembled WGS sequence"/>
</dbReference>